<dbReference type="Proteomes" id="UP000078503">
    <property type="component" value="Unassembled WGS sequence"/>
</dbReference>
<reference evidence="1 2" key="1">
    <citation type="submission" date="2016-03" db="EMBL/GenBank/DDBJ databases">
        <title>Photobacterium proteolyticum sp. nov. a protease producing bacterium isolated from ocean sediments of Laizhou Bay.</title>
        <authorList>
            <person name="Li Y."/>
        </authorList>
    </citation>
    <scope>NUCLEOTIDE SEQUENCE [LARGE SCALE GENOMIC DNA]</scope>
    <source>
        <strain evidence="1 2">R-40508</strain>
    </source>
</reference>
<dbReference type="EMBL" id="LVHF01000033">
    <property type="protein sequence ID" value="OAN11525.1"/>
    <property type="molecule type" value="Genomic_DNA"/>
</dbReference>
<evidence type="ECO:0000313" key="1">
    <source>
        <dbReference type="EMBL" id="OAN11525.1"/>
    </source>
</evidence>
<name>A0A178K3K4_9GAMM</name>
<protein>
    <submittedName>
        <fullName evidence="1">Uncharacterized protein</fullName>
    </submittedName>
</protein>
<evidence type="ECO:0000313" key="2">
    <source>
        <dbReference type="Proteomes" id="UP000078503"/>
    </source>
</evidence>
<accession>A0A178K3K4</accession>
<gene>
    <name evidence="1" type="ORF">A3K86_21595</name>
</gene>
<sequence>MQRLEQTEEIIMKLLFDFKGMKTRYKIIKKRQRYFLYERKFLCFWLSDGSVYQSKQEASSAIPY</sequence>
<dbReference type="AlphaFoldDB" id="A0A178K3K4"/>
<organism evidence="1 2">
    <name type="scientific">Photobacterium jeanii</name>
    <dbReference type="NCBI Taxonomy" id="858640"/>
    <lineage>
        <taxon>Bacteria</taxon>
        <taxon>Pseudomonadati</taxon>
        <taxon>Pseudomonadota</taxon>
        <taxon>Gammaproteobacteria</taxon>
        <taxon>Vibrionales</taxon>
        <taxon>Vibrionaceae</taxon>
        <taxon>Photobacterium</taxon>
    </lineage>
</organism>
<proteinExistence type="predicted"/>
<comment type="caution">
    <text evidence="1">The sequence shown here is derived from an EMBL/GenBank/DDBJ whole genome shotgun (WGS) entry which is preliminary data.</text>
</comment>
<dbReference type="RefSeq" id="WP_068336480.1">
    <property type="nucleotide sequence ID" value="NZ_LVHF01000033.1"/>
</dbReference>
<keyword evidence="2" id="KW-1185">Reference proteome</keyword>